<dbReference type="AlphaFoldDB" id="A0A9P6HBF5"/>
<gene>
    <name evidence="1" type="ORF">BJ322DRAFT_1008025</name>
</gene>
<evidence type="ECO:0000313" key="1">
    <source>
        <dbReference type="EMBL" id="KAF9783431.1"/>
    </source>
</evidence>
<proteinExistence type="predicted"/>
<comment type="caution">
    <text evidence="1">The sequence shown here is derived from an EMBL/GenBank/DDBJ whole genome shotgun (WGS) entry which is preliminary data.</text>
</comment>
<accession>A0A9P6HBF5</accession>
<organism evidence="1 2">
    <name type="scientific">Thelephora terrestris</name>
    <dbReference type="NCBI Taxonomy" id="56493"/>
    <lineage>
        <taxon>Eukaryota</taxon>
        <taxon>Fungi</taxon>
        <taxon>Dikarya</taxon>
        <taxon>Basidiomycota</taxon>
        <taxon>Agaricomycotina</taxon>
        <taxon>Agaricomycetes</taxon>
        <taxon>Thelephorales</taxon>
        <taxon>Thelephoraceae</taxon>
        <taxon>Thelephora</taxon>
    </lineage>
</organism>
<protein>
    <submittedName>
        <fullName evidence="1">Uncharacterized protein</fullName>
    </submittedName>
</protein>
<sequence>MVVTADESSKDNRTIFRRWGHSVKGTPAGVHSRFARGEQYSILAAISVDGYVATRVVVGAVDSITEIEMSLIGFQVIES</sequence>
<dbReference type="OrthoDB" id="2266637at2759"/>
<dbReference type="Proteomes" id="UP000736335">
    <property type="component" value="Unassembled WGS sequence"/>
</dbReference>
<evidence type="ECO:0000313" key="2">
    <source>
        <dbReference type="Proteomes" id="UP000736335"/>
    </source>
</evidence>
<name>A0A9P6HBF5_9AGAM</name>
<dbReference type="EMBL" id="WIUZ02000010">
    <property type="protein sequence ID" value="KAF9783431.1"/>
    <property type="molecule type" value="Genomic_DNA"/>
</dbReference>
<keyword evidence="2" id="KW-1185">Reference proteome</keyword>
<reference evidence="1" key="2">
    <citation type="submission" date="2020-11" db="EMBL/GenBank/DDBJ databases">
        <authorList>
            <consortium name="DOE Joint Genome Institute"/>
            <person name="Kuo A."/>
            <person name="Miyauchi S."/>
            <person name="Kiss E."/>
            <person name="Drula E."/>
            <person name="Kohler A."/>
            <person name="Sanchez-Garcia M."/>
            <person name="Andreopoulos B."/>
            <person name="Barry K.W."/>
            <person name="Bonito G."/>
            <person name="Buee M."/>
            <person name="Carver A."/>
            <person name="Chen C."/>
            <person name="Cichocki N."/>
            <person name="Clum A."/>
            <person name="Culley D."/>
            <person name="Crous P.W."/>
            <person name="Fauchery L."/>
            <person name="Girlanda M."/>
            <person name="Hayes R."/>
            <person name="Keri Z."/>
            <person name="Labutti K."/>
            <person name="Lipzen A."/>
            <person name="Lombard V."/>
            <person name="Magnuson J."/>
            <person name="Maillard F."/>
            <person name="Morin E."/>
            <person name="Murat C."/>
            <person name="Nolan M."/>
            <person name="Ohm R."/>
            <person name="Pangilinan J."/>
            <person name="Pereira M."/>
            <person name="Perotto S."/>
            <person name="Peter M."/>
            <person name="Riley R."/>
            <person name="Sitrit Y."/>
            <person name="Stielow B."/>
            <person name="Szollosi G."/>
            <person name="Zifcakova L."/>
            <person name="Stursova M."/>
            <person name="Spatafora J.W."/>
            <person name="Tedersoo L."/>
            <person name="Vaario L.-M."/>
            <person name="Yamada A."/>
            <person name="Yan M."/>
            <person name="Wang P."/>
            <person name="Xu J."/>
            <person name="Bruns T."/>
            <person name="Baldrian P."/>
            <person name="Vilgalys R."/>
            <person name="Henrissat B."/>
            <person name="Grigoriev I.V."/>
            <person name="Hibbett D."/>
            <person name="Nagy L.G."/>
            <person name="Martin F.M."/>
        </authorList>
    </citation>
    <scope>NUCLEOTIDE SEQUENCE</scope>
    <source>
        <strain evidence="1">UH-Tt-Lm1</strain>
    </source>
</reference>
<reference evidence="1" key="1">
    <citation type="journal article" date="2020" name="Nat. Commun.">
        <title>Large-scale genome sequencing of mycorrhizal fungi provides insights into the early evolution of symbiotic traits.</title>
        <authorList>
            <person name="Miyauchi S."/>
            <person name="Kiss E."/>
            <person name="Kuo A."/>
            <person name="Drula E."/>
            <person name="Kohler A."/>
            <person name="Sanchez-Garcia M."/>
            <person name="Morin E."/>
            <person name="Andreopoulos B."/>
            <person name="Barry K.W."/>
            <person name="Bonito G."/>
            <person name="Buee M."/>
            <person name="Carver A."/>
            <person name="Chen C."/>
            <person name="Cichocki N."/>
            <person name="Clum A."/>
            <person name="Culley D."/>
            <person name="Crous P.W."/>
            <person name="Fauchery L."/>
            <person name="Girlanda M."/>
            <person name="Hayes R.D."/>
            <person name="Keri Z."/>
            <person name="LaButti K."/>
            <person name="Lipzen A."/>
            <person name="Lombard V."/>
            <person name="Magnuson J."/>
            <person name="Maillard F."/>
            <person name="Murat C."/>
            <person name="Nolan M."/>
            <person name="Ohm R.A."/>
            <person name="Pangilinan J."/>
            <person name="Pereira M.F."/>
            <person name="Perotto S."/>
            <person name="Peter M."/>
            <person name="Pfister S."/>
            <person name="Riley R."/>
            <person name="Sitrit Y."/>
            <person name="Stielow J.B."/>
            <person name="Szollosi G."/>
            <person name="Zifcakova L."/>
            <person name="Stursova M."/>
            <person name="Spatafora J.W."/>
            <person name="Tedersoo L."/>
            <person name="Vaario L.M."/>
            <person name="Yamada A."/>
            <person name="Yan M."/>
            <person name="Wang P."/>
            <person name="Xu J."/>
            <person name="Bruns T."/>
            <person name="Baldrian P."/>
            <person name="Vilgalys R."/>
            <person name="Dunand C."/>
            <person name="Henrissat B."/>
            <person name="Grigoriev I.V."/>
            <person name="Hibbett D."/>
            <person name="Nagy L.G."/>
            <person name="Martin F.M."/>
        </authorList>
    </citation>
    <scope>NUCLEOTIDE SEQUENCE</scope>
    <source>
        <strain evidence="1">UH-Tt-Lm1</strain>
    </source>
</reference>